<feature type="chain" id="PRO_5027947134" evidence="6">
    <location>
        <begin position="28"/>
        <end position="319"/>
    </location>
</feature>
<dbReference type="Pfam" id="PF04674">
    <property type="entry name" value="Phi_1"/>
    <property type="match status" value="1"/>
</dbReference>
<dbReference type="PANTHER" id="PTHR31279">
    <property type="entry name" value="PROTEIN EXORDIUM-LIKE 5"/>
    <property type="match status" value="1"/>
</dbReference>
<protein>
    <submittedName>
        <fullName evidence="8">Protein EXORDIUM-like 2</fullName>
    </submittedName>
</protein>
<comment type="similarity">
    <text evidence="5">Belongs to the EXORDIUM family.</text>
</comment>
<dbReference type="OrthoDB" id="47374at2759"/>
<dbReference type="InterPro" id="IPR006766">
    <property type="entry name" value="EXORDIUM-like"/>
</dbReference>
<evidence type="ECO:0000256" key="6">
    <source>
        <dbReference type="SAM" id="SignalP"/>
    </source>
</evidence>
<dbReference type="GeneID" id="111277760"/>
<accession>A0A6P5WUT9</accession>
<dbReference type="GO" id="GO:0048046">
    <property type="term" value="C:apoplast"/>
    <property type="evidence" value="ECO:0007669"/>
    <property type="project" value="UniProtKB-SubCell"/>
</dbReference>
<feature type="signal peptide" evidence="6">
    <location>
        <begin position="1"/>
        <end position="27"/>
    </location>
</feature>
<keyword evidence="7" id="KW-1185">Reference proteome</keyword>
<evidence type="ECO:0000256" key="4">
    <source>
        <dbReference type="ARBA" id="ARBA00022729"/>
    </source>
</evidence>
<dbReference type="AlphaFoldDB" id="A0A6P5WUT9"/>
<evidence type="ECO:0000256" key="2">
    <source>
        <dbReference type="ARBA" id="ARBA00022523"/>
    </source>
</evidence>
<evidence type="ECO:0000256" key="5">
    <source>
        <dbReference type="ARBA" id="ARBA00023591"/>
    </source>
</evidence>
<reference evidence="8" key="1">
    <citation type="submission" date="2025-08" db="UniProtKB">
        <authorList>
            <consortium name="RefSeq"/>
        </authorList>
    </citation>
    <scope>IDENTIFICATION</scope>
    <source>
        <tissue evidence="8">Fruit stalk</tissue>
    </source>
</reference>
<proteinExistence type="inferred from homology"/>
<dbReference type="KEGG" id="dzi:111277760"/>
<sequence length="319" mass="34068">MASSFSHSIRLLSLALFLLLLFTPSLGQVHGYDPFTSKAVMTHHGGPLLTGSLNVALIWYGNCGRVQKSTIRNFVKSLNNEGDRTNLQPQVSSWWQVVESYQSAVPGSPLAGRPSPKIIVKVVKQVTDLTYKYGKILTTLDYIPKLVQDATNGDPNLFPIIVTARDVTVQGLCTGKCADHGVVDSNKPYIVVGNPETECPGACGWPFHQADNGPKGMVLQPPNLNMAADSMVIALATALADTVTNPLSTGFYNGIQLNPIGPGLACRGIFGSGSFPGNPGKVHIDPTTGGAFNAHGNKGRKFLLPAIWNPKTSSCWTPM</sequence>
<gene>
    <name evidence="8" type="primary">LOC111277760</name>
</gene>
<dbReference type="PANTHER" id="PTHR31279:SF13">
    <property type="entry name" value="PROTEIN EXORDIUM-LIKE 6"/>
    <property type="match status" value="1"/>
</dbReference>
<evidence type="ECO:0000313" key="8">
    <source>
        <dbReference type="RefSeq" id="XP_022719915.1"/>
    </source>
</evidence>
<dbReference type="RefSeq" id="XP_022719915.1">
    <property type="nucleotide sequence ID" value="XM_022864180.1"/>
</dbReference>
<evidence type="ECO:0000313" key="7">
    <source>
        <dbReference type="Proteomes" id="UP000515121"/>
    </source>
</evidence>
<comment type="subcellular location">
    <subcellularLocation>
        <location evidence="1">Secreted</location>
        <location evidence="1">Extracellular space</location>
        <location evidence="1">Apoplast</location>
    </subcellularLocation>
</comment>
<organism evidence="7 8">
    <name type="scientific">Durio zibethinus</name>
    <name type="common">Durian</name>
    <dbReference type="NCBI Taxonomy" id="66656"/>
    <lineage>
        <taxon>Eukaryota</taxon>
        <taxon>Viridiplantae</taxon>
        <taxon>Streptophyta</taxon>
        <taxon>Embryophyta</taxon>
        <taxon>Tracheophyta</taxon>
        <taxon>Spermatophyta</taxon>
        <taxon>Magnoliopsida</taxon>
        <taxon>eudicotyledons</taxon>
        <taxon>Gunneridae</taxon>
        <taxon>Pentapetalae</taxon>
        <taxon>rosids</taxon>
        <taxon>malvids</taxon>
        <taxon>Malvales</taxon>
        <taxon>Malvaceae</taxon>
        <taxon>Helicteroideae</taxon>
        <taxon>Durio</taxon>
    </lineage>
</organism>
<keyword evidence="2" id="KW-0052">Apoplast</keyword>
<dbReference type="Proteomes" id="UP000515121">
    <property type="component" value="Unplaced"/>
</dbReference>
<evidence type="ECO:0000256" key="3">
    <source>
        <dbReference type="ARBA" id="ARBA00022525"/>
    </source>
</evidence>
<keyword evidence="4 6" id="KW-0732">Signal</keyword>
<keyword evidence="3" id="KW-0964">Secreted</keyword>
<name>A0A6P5WUT9_DURZI</name>
<evidence type="ECO:0000256" key="1">
    <source>
        <dbReference type="ARBA" id="ARBA00004271"/>
    </source>
</evidence>